<organism evidence="1 2">
    <name type="scientific">Bauhinia variegata</name>
    <name type="common">Purple orchid tree</name>
    <name type="synonym">Phanera variegata</name>
    <dbReference type="NCBI Taxonomy" id="167791"/>
    <lineage>
        <taxon>Eukaryota</taxon>
        <taxon>Viridiplantae</taxon>
        <taxon>Streptophyta</taxon>
        <taxon>Embryophyta</taxon>
        <taxon>Tracheophyta</taxon>
        <taxon>Spermatophyta</taxon>
        <taxon>Magnoliopsida</taxon>
        <taxon>eudicotyledons</taxon>
        <taxon>Gunneridae</taxon>
        <taxon>Pentapetalae</taxon>
        <taxon>rosids</taxon>
        <taxon>fabids</taxon>
        <taxon>Fabales</taxon>
        <taxon>Fabaceae</taxon>
        <taxon>Cercidoideae</taxon>
        <taxon>Cercideae</taxon>
        <taxon>Bauhiniinae</taxon>
        <taxon>Bauhinia</taxon>
    </lineage>
</organism>
<evidence type="ECO:0000313" key="2">
    <source>
        <dbReference type="Proteomes" id="UP000828941"/>
    </source>
</evidence>
<protein>
    <submittedName>
        <fullName evidence="1">Uncharacterized protein</fullName>
    </submittedName>
</protein>
<proteinExistence type="predicted"/>
<sequence length="672" mass="73309">MATRKEEERNEKIIRGLMKLPPNRRCINCNSLGPQYVCTNFWTCVCITCSGIHREFTHRVKSVSMAKFTSQEVDALQNGGNQRAREVYLKDWDFQRQRLPDSSNVNKIREFIKNVYVDRRYAGARSSDKPPRDMQGPRIHEEETRRASSYHSYSQSPPYDYQYEDWRYGKQAAALTRKPGSDKGRYEGKMSSFIYSPGRFSDHGTDDRFANEGVGPRLSDFSVSSGGDQFKSGVQSPEFHKDIGISSPPYLHSNASSSDDLWSQRTASLGSLDQASFSSYNSGGLVDFFSEPVQTSEFLQDKVSGIPRPSAPARSVSSHLPRAPVEPEPILSSASSVDIFQLPASSQSTSVDLFQPSVSSTASSLNESQPSQTFQPSPVDLFAEISQEQSSAKSDEKSPELSIPRDEGWATFDMPECTVSTVQVENTTGVPSTDETFLGRFNPFSTFNGGTQWPSSETSSVHKSSSVSSNPWHDGVWNENEQVAITATNTQPWNAFEDSGSQLPIEVLNQALNLPSADGQILGLRASEGSDNGGMLAVAPVVGSHYHNIASHIASGLPCPSPLPLGETQTNTINHKSTNPFDIPFDSDIEQSNMFLNMSSLQAALPVPDAQLPSTFHNGIAEPWLPQNSATSYISAAGEGGLTYMAAQPPSSQIPNVQTHGPVASVGGNPFA</sequence>
<reference evidence="1 2" key="1">
    <citation type="journal article" date="2022" name="DNA Res.">
        <title>Chromosomal-level genome assembly of the orchid tree Bauhinia variegata (Leguminosae; Cercidoideae) supports the allotetraploid origin hypothesis of Bauhinia.</title>
        <authorList>
            <person name="Zhong Y."/>
            <person name="Chen Y."/>
            <person name="Zheng D."/>
            <person name="Pang J."/>
            <person name="Liu Y."/>
            <person name="Luo S."/>
            <person name="Meng S."/>
            <person name="Qian L."/>
            <person name="Wei D."/>
            <person name="Dai S."/>
            <person name="Zhou R."/>
        </authorList>
    </citation>
    <scope>NUCLEOTIDE SEQUENCE [LARGE SCALE GENOMIC DNA]</scope>
    <source>
        <strain evidence="1">BV-YZ2020</strain>
    </source>
</reference>
<accession>A0ACB9PIG7</accession>
<name>A0ACB9PIG7_BAUVA</name>
<gene>
    <name evidence="1" type="ORF">L6164_009234</name>
</gene>
<keyword evidence="2" id="KW-1185">Reference proteome</keyword>
<evidence type="ECO:0000313" key="1">
    <source>
        <dbReference type="EMBL" id="KAI4348520.1"/>
    </source>
</evidence>
<dbReference type="EMBL" id="CM039429">
    <property type="protein sequence ID" value="KAI4348520.1"/>
    <property type="molecule type" value="Genomic_DNA"/>
</dbReference>
<dbReference type="Proteomes" id="UP000828941">
    <property type="component" value="Chromosome 4"/>
</dbReference>
<comment type="caution">
    <text evidence="1">The sequence shown here is derived from an EMBL/GenBank/DDBJ whole genome shotgun (WGS) entry which is preliminary data.</text>
</comment>